<evidence type="ECO:0000313" key="4">
    <source>
        <dbReference type="EMBL" id="VDC88372.1"/>
    </source>
</evidence>
<organism evidence="3 5">
    <name type="scientific">Brassica campestris</name>
    <name type="common">Field mustard</name>
    <dbReference type="NCBI Taxonomy" id="3711"/>
    <lineage>
        <taxon>Eukaryota</taxon>
        <taxon>Viridiplantae</taxon>
        <taxon>Streptophyta</taxon>
        <taxon>Embryophyta</taxon>
        <taxon>Tracheophyta</taxon>
        <taxon>Spermatophyta</taxon>
        <taxon>Magnoliopsida</taxon>
        <taxon>eudicotyledons</taxon>
        <taxon>Gunneridae</taxon>
        <taxon>Pentapetalae</taxon>
        <taxon>rosids</taxon>
        <taxon>malvids</taxon>
        <taxon>Brassicales</taxon>
        <taxon>Brassicaceae</taxon>
        <taxon>Brassiceae</taxon>
        <taxon>Brassica</taxon>
    </lineage>
</organism>
<dbReference type="AlphaFoldDB" id="A0A398ADX9"/>
<dbReference type="Proteomes" id="UP000264353">
    <property type="component" value="Chromosome A2"/>
</dbReference>
<reference evidence="2 6" key="2">
    <citation type="submission" date="2021-07" db="EMBL/GenBank/DDBJ databases">
        <authorList>
            <consortium name="Genoscope - CEA"/>
            <person name="William W."/>
        </authorList>
    </citation>
    <scope>NUCLEOTIDE SEQUENCE [LARGE SCALE GENOMIC DNA]</scope>
</reference>
<gene>
    <name evidence="4" type="ORF">BRAA02T06788Z</name>
    <name evidence="2" type="ORF">BRAPAZ1V2_A02P22850.2</name>
    <name evidence="3" type="ORF">BRARA_B01970</name>
</gene>
<accession>A0A398ADX9</accession>
<dbReference type="EMBL" id="LR031573">
    <property type="protein sequence ID" value="VDC88372.1"/>
    <property type="molecule type" value="Genomic_DNA"/>
</dbReference>
<dbReference type="Gramene" id="A02p22850.2_BraZ1">
    <property type="protein sequence ID" value="A02p22850.2_BraZ1.CDS.1"/>
    <property type="gene ID" value="A02g22850.2_BraZ1"/>
</dbReference>
<dbReference type="EMBL" id="CM010629">
    <property type="protein sequence ID" value="RID74894.1"/>
    <property type="molecule type" value="Genomic_DNA"/>
</dbReference>
<evidence type="ECO:0000313" key="6">
    <source>
        <dbReference type="Proteomes" id="UP000694005"/>
    </source>
</evidence>
<evidence type="ECO:0000313" key="5">
    <source>
        <dbReference type="Proteomes" id="UP000264353"/>
    </source>
</evidence>
<name>A0A398ADX9_BRACM</name>
<dbReference type="SMR" id="A0A398ADX9"/>
<sequence length="206" mass="22021">MEPSFNVNANMLRNETNNAIVYYHLNKLLASQFEKPPQEIAEASRSASAAATAAASAAKAARANANAKAYAAARAVAAAKAALKLIASFPNQEEVRKDKHVAVAEVEAEVDEDGDMVLKDQELLLHSGDASNGMIVPISSPSKNEEWSVGRLRERPNAEYDSINKRSAVEVGSSSRVVESLGSGQGGGAKEDVQKPTRKRGRPRKH</sequence>
<evidence type="ECO:0000313" key="3">
    <source>
        <dbReference type="EMBL" id="RID74894.1"/>
    </source>
</evidence>
<evidence type="ECO:0000313" key="2">
    <source>
        <dbReference type="EMBL" id="CAG7893333.1"/>
    </source>
</evidence>
<dbReference type="EMBL" id="LS974618">
    <property type="protein sequence ID" value="CAG7893333.1"/>
    <property type="molecule type" value="Genomic_DNA"/>
</dbReference>
<reference evidence="3 5" key="1">
    <citation type="submission" date="2018-06" db="EMBL/GenBank/DDBJ databases">
        <title>WGS assembly of Brassica rapa FPsc.</title>
        <authorList>
            <person name="Bowman J."/>
            <person name="Kohchi T."/>
            <person name="Yamato K."/>
            <person name="Jenkins J."/>
            <person name="Shu S."/>
            <person name="Ishizaki K."/>
            <person name="Yamaoka S."/>
            <person name="Nishihama R."/>
            <person name="Nakamura Y."/>
            <person name="Berger F."/>
            <person name="Adam C."/>
            <person name="Aki S."/>
            <person name="Althoff F."/>
            <person name="Araki T."/>
            <person name="Arteaga-Vazquez M."/>
            <person name="Balasubrmanian S."/>
            <person name="Bauer D."/>
            <person name="Boehm C."/>
            <person name="Briginshaw L."/>
            <person name="Caballero-Perez J."/>
            <person name="Catarino B."/>
            <person name="Chen F."/>
            <person name="Chiyoda S."/>
            <person name="Chovatia M."/>
            <person name="Davies K."/>
            <person name="Delmans M."/>
            <person name="Demura T."/>
            <person name="Dierschke T."/>
            <person name="Dolan L."/>
            <person name="Dorantes-Acosta A."/>
            <person name="Eklund D."/>
            <person name="Florent S."/>
            <person name="Flores-Sandoval E."/>
            <person name="Fujiyama A."/>
            <person name="Fukuzawa H."/>
            <person name="Galik B."/>
            <person name="Grimanelli D."/>
            <person name="Grimwood J."/>
            <person name="Grossniklaus U."/>
            <person name="Hamada T."/>
            <person name="Haseloff J."/>
            <person name="Hetherington A."/>
            <person name="Higo A."/>
            <person name="Hirakawa Y."/>
            <person name="Hundley H."/>
            <person name="Ikeda Y."/>
            <person name="Inoue K."/>
            <person name="Inoue S."/>
            <person name="Ishida S."/>
            <person name="Jia Q."/>
            <person name="Kakita M."/>
            <person name="Kanazawa T."/>
            <person name="Kawai Y."/>
            <person name="Kawashima T."/>
            <person name="Kennedy M."/>
            <person name="Kinose K."/>
            <person name="Kinoshita T."/>
            <person name="Kohara Y."/>
            <person name="Koide E."/>
            <person name="Komatsu K."/>
            <person name="Kopischke S."/>
            <person name="Kubo M."/>
            <person name="Kyozuka J."/>
            <person name="Lagercrantz U."/>
            <person name="Lin S."/>
            <person name="Lindquist E."/>
            <person name="Lipzen A."/>
            <person name="Lu C."/>
            <person name="Luna E."/>
            <person name="Martienssen R."/>
            <person name="Minamino N."/>
            <person name="Mizutani M."/>
            <person name="Mizutani M."/>
            <person name="Mochizuki N."/>
            <person name="Monte I."/>
            <person name="Mosher R."/>
            <person name="Nagasaki H."/>
            <person name="Nakagami H."/>
            <person name="Naramoto S."/>
            <person name="Nishitani K."/>
            <person name="Ohtani M."/>
            <person name="Okamoto T."/>
            <person name="Okumura M."/>
            <person name="Phillips J."/>
            <person name="Pollak B."/>
            <person name="Reinders A."/>
            <person name="Roevekamp M."/>
            <person name="Sano R."/>
            <person name="Sawa S."/>
            <person name="Schmid M."/>
            <person name="Shirakawa M."/>
            <person name="Solano R."/>
            <person name="Spunde A."/>
            <person name="Suetsugu N."/>
            <person name="Sugano S."/>
            <person name="Sugiyama A."/>
            <person name="Sun R."/>
            <person name="Suzuki Y."/>
            <person name="Takenaka M."/>
            <person name="Takezawa D."/>
            <person name="Tomogane H."/>
            <person name="Tsuzuki M."/>
            <person name="Ueda T."/>
            <person name="Umeda M."/>
            <person name="Ward J."/>
            <person name="Watanabe Y."/>
            <person name="Yazaki K."/>
            <person name="Yokoyama R."/>
            <person name="Yoshitake Y."/>
            <person name="Yotsui I."/>
            <person name="Zachgo S."/>
            <person name="Schmutz J."/>
        </authorList>
    </citation>
    <scope>NUCLEOTIDE SEQUENCE [LARGE SCALE GENOMIC DNA]</scope>
    <source>
        <strain evidence="5">cv. B-3</strain>
    </source>
</reference>
<feature type="region of interest" description="Disordered" evidence="1">
    <location>
        <begin position="131"/>
        <end position="150"/>
    </location>
</feature>
<feature type="compositionally biased region" description="Basic residues" evidence="1">
    <location>
        <begin position="196"/>
        <end position="206"/>
    </location>
</feature>
<dbReference type="PANTHER" id="PTHR35477:SF2">
    <property type="entry name" value="(RAPE) HYPOTHETICAL PROTEIN"/>
    <property type="match status" value="1"/>
</dbReference>
<proteinExistence type="predicted"/>
<feature type="compositionally biased region" description="Low complexity" evidence="1">
    <location>
        <begin position="169"/>
        <end position="182"/>
    </location>
</feature>
<protein>
    <submittedName>
        <fullName evidence="2">Uncharacterized protein</fullName>
    </submittedName>
</protein>
<dbReference type="PANTHER" id="PTHR35477">
    <property type="entry name" value="OS06G0728500 PROTEIN"/>
    <property type="match status" value="1"/>
</dbReference>
<evidence type="ECO:0000256" key="1">
    <source>
        <dbReference type="SAM" id="MobiDB-lite"/>
    </source>
</evidence>
<feature type="region of interest" description="Disordered" evidence="1">
    <location>
        <begin position="164"/>
        <end position="206"/>
    </location>
</feature>
<dbReference type="Proteomes" id="UP000694005">
    <property type="component" value="Chromosome A02"/>
</dbReference>